<evidence type="ECO:0000313" key="4">
    <source>
        <dbReference type="EMBL" id="RVW80093.1"/>
    </source>
</evidence>
<proteinExistence type="predicted"/>
<evidence type="ECO:0000313" key="5">
    <source>
        <dbReference type="Proteomes" id="UP000288805"/>
    </source>
</evidence>
<protein>
    <recommendedName>
        <fullName evidence="3">Retrotransposon gag domain-containing protein</fullName>
    </recommendedName>
</protein>
<gene>
    <name evidence="4" type="ORF">CK203_052414</name>
</gene>
<dbReference type="EMBL" id="QGNW01000270">
    <property type="protein sequence ID" value="RVW80093.1"/>
    <property type="molecule type" value="Genomic_DNA"/>
</dbReference>
<evidence type="ECO:0000256" key="2">
    <source>
        <dbReference type="SAM" id="MobiDB-lite"/>
    </source>
</evidence>
<organism evidence="4 5">
    <name type="scientific">Vitis vinifera</name>
    <name type="common">Grape</name>
    <dbReference type="NCBI Taxonomy" id="29760"/>
    <lineage>
        <taxon>Eukaryota</taxon>
        <taxon>Viridiplantae</taxon>
        <taxon>Streptophyta</taxon>
        <taxon>Embryophyta</taxon>
        <taxon>Tracheophyta</taxon>
        <taxon>Spermatophyta</taxon>
        <taxon>Magnoliopsida</taxon>
        <taxon>eudicotyledons</taxon>
        <taxon>Gunneridae</taxon>
        <taxon>Pentapetalae</taxon>
        <taxon>rosids</taxon>
        <taxon>Vitales</taxon>
        <taxon>Vitaceae</taxon>
        <taxon>Viteae</taxon>
        <taxon>Vitis</taxon>
    </lineage>
</organism>
<sequence>MSDSNVEETSEKTRGRETEPIARGRGKKDNSGDAIANIEARLAKVELAMADTREGLDLIEQGMEKGLEDLKEQIQDLREKVLVSQVQLVSHEEFMSFQGKVLSMLASRESRKEALATRMKSQDQEVRQELVIYKAAVSTRVMATQEASRVEVPKPHGFSGKRDAKELDNFLWHMEQYFEAITLTNEATKGERHLHHRDVGDFKREIKRQFYLEDVSYLVRKNMRRLKHTGSICDYVKEFSSLILEIPNMTEEELLFNFMDNLQGGDSSKVESLEDSHVTGGGDEVSRDHNAPRMGSGKTPNVREERGKVERKEFMPKIKCFLCNGPHLAQDCPKRKVLNAMIEEREQEDEAHMGSMLLLGALQFNPKSSTPKTSLLLGVLVNEAKGERAKVARTYIDKVTKGKVKLMGKRKQHFKHRKCTGLHPSEASQEKEVKNILAEQITRRQGVPLVIECLVRWKRLPRWQVSWECADALRMFWKHIERFQKEATTRTSMT</sequence>
<dbReference type="Pfam" id="PF03732">
    <property type="entry name" value="Retrotrans_gag"/>
    <property type="match status" value="1"/>
</dbReference>
<dbReference type="InterPro" id="IPR005162">
    <property type="entry name" value="Retrotrans_gag_dom"/>
</dbReference>
<comment type="caution">
    <text evidence="4">The sequence shown here is derived from an EMBL/GenBank/DDBJ whole genome shotgun (WGS) entry which is preliminary data.</text>
</comment>
<feature type="compositionally biased region" description="Basic and acidic residues" evidence="2">
    <location>
        <begin position="9"/>
        <end position="30"/>
    </location>
</feature>
<reference evidence="4 5" key="1">
    <citation type="journal article" date="2018" name="PLoS Genet.">
        <title>Population sequencing reveals clonal diversity and ancestral inbreeding in the grapevine cultivar Chardonnay.</title>
        <authorList>
            <person name="Roach M.J."/>
            <person name="Johnson D.L."/>
            <person name="Bohlmann J."/>
            <person name="van Vuuren H.J."/>
            <person name="Jones S.J."/>
            <person name="Pretorius I.S."/>
            <person name="Schmidt S.A."/>
            <person name="Borneman A.R."/>
        </authorList>
    </citation>
    <scope>NUCLEOTIDE SEQUENCE [LARGE SCALE GENOMIC DNA]</scope>
    <source>
        <strain evidence="5">cv. Chardonnay</strain>
        <tissue evidence="4">Leaf</tissue>
    </source>
</reference>
<dbReference type="AlphaFoldDB" id="A0A438H6T8"/>
<feature type="region of interest" description="Disordered" evidence="2">
    <location>
        <begin position="267"/>
        <end position="309"/>
    </location>
</feature>
<dbReference type="Gene3D" id="2.40.50.40">
    <property type="match status" value="1"/>
</dbReference>
<feature type="region of interest" description="Disordered" evidence="2">
    <location>
        <begin position="1"/>
        <end position="30"/>
    </location>
</feature>
<accession>A0A438H6T8</accession>
<evidence type="ECO:0000259" key="3">
    <source>
        <dbReference type="Pfam" id="PF03732"/>
    </source>
</evidence>
<feature type="compositionally biased region" description="Basic and acidic residues" evidence="2">
    <location>
        <begin position="268"/>
        <end position="277"/>
    </location>
</feature>
<feature type="domain" description="Retrotransposon gag" evidence="3">
    <location>
        <begin position="198"/>
        <end position="262"/>
    </location>
</feature>
<dbReference type="SUPFAM" id="SSF54160">
    <property type="entry name" value="Chromo domain-like"/>
    <property type="match status" value="1"/>
</dbReference>
<evidence type="ECO:0000256" key="1">
    <source>
        <dbReference type="SAM" id="Coils"/>
    </source>
</evidence>
<dbReference type="Proteomes" id="UP000288805">
    <property type="component" value="Unassembled WGS sequence"/>
</dbReference>
<keyword evidence="1" id="KW-0175">Coiled coil</keyword>
<feature type="coiled-coil region" evidence="1">
    <location>
        <begin position="60"/>
        <end position="87"/>
    </location>
</feature>
<name>A0A438H6T8_VITVI</name>
<dbReference type="InterPro" id="IPR016197">
    <property type="entry name" value="Chromo-like_dom_sf"/>
</dbReference>